<name>X1M002_9ZZZZ</name>
<dbReference type="AlphaFoldDB" id="X1M002"/>
<protein>
    <submittedName>
        <fullName evidence="1">Uncharacterized protein</fullName>
    </submittedName>
</protein>
<reference evidence="1" key="1">
    <citation type="journal article" date="2014" name="Front. Microbiol.">
        <title>High frequency of phylogenetically diverse reductive dehalogenase-homologous genes in deep subseafloor sedimentary metagenomes.</title>
        <authorList>
            <person name="Kawai M."/>
            <person name="Futagami T."/>
            <person name="Toyoda A."/>
            <person name="Takaki Y."/>
            <person name="Nishi S."/>
            <person name="Hori S."/>
            <person name="Arai W."/>
            <person name="Tsubouchi T."/>
            <person name="Morono Y."/>
            <person name="Uchiyama I."/>
            <person name="Ito T."/>
            <person name="Fujiyama A."/>
            <person name="Inagaki F."/>
            <person name="Takami H."/>
        </authorList>
    </citation>
    <scope>NUCLEOTIDE SEQUENCE</scope>
    <source>
        <strain evidence="1">Expedition CK06-06</strain>
    </source>
</reference>
<accession>X1M002</accession>
<feature type="non-terminal residue" evidence="1">
    <location>
        <position position="1"/>
    </location>
</feature>
<comment type="caution">
    <text evidence="1">The sequence shown here is derived from an EMBL/GenBank/DDBJ whole genome shotgun (WGS) entry which is preliminary data.</text>
</comment>
<feature type="non-terminal residue" evidence="1">
    <location>
        <position position="496"/>
    </location>
</feature>
<dbReference type="EMBL" id="BARV01006096">
    <property type="protein sequence ID" value="GAI07960.1"/>
    <property type="molecule type" value="Genomic_DNA"/>
</dbReference>
<sequence length="496" mass="57067">ALFLNKVHNARIQIPDNFESGLLSLQEVSQKLKENNNIGLFFIDQFESLFAKPDLYIAFFDFLLDITHLCGNILFCIARKNDQPTTYDDRAKIDLEHLREISETVLLEDFSRDEAVGLIEHVQDEIEQPLLDRLREMALEFSRGFPWLHKRICAHIISMIEKGASQEELVQAGLKPDELFREELAGLDEPEKDYLRRLAQYLPATLDDLSEVFRDGDVLVKRVSSLQAHRLIRLTGRIYDTYNDVLKEYLKTGKIPFGIKYVFRASPVATLNLLDRIQRYNWKTLSDIREKERRSIGGILNRLRELRLLGLLEYSKRCIQLPEVTIKAYQDETIGQLIQDRVRQNGLVKDVLDRLAATEHITFIELKGLMKSSMSLLEVSEDTWDTYAKALSSWLDKAKLVSISGKDVVLRRDRGIVSREELNRAGEGRGVLPSEFFLPSAYVKELITVLESIQRARTRKEELRNIIDLQHMYDALSDCRATGLVALVSDGDLILT</sequence>
<evidence type="ECO:0000313" key="1">
    <source>
        <dbReference type="EMBL" id="GAI07960.1"/>
    </source>
</evidence>
<proteinExistence type="predicted"/>
<gene>
    <name evidence="1" type="ORF">S06H3_12461</name>
</gene>
<organism evidence="1">
    <name type="scientific">marine sediment metagenome</name>
    <dbReference type="NCBI Taxonomy" id="412755"/>
    <lineage>
        <taxon>unclassified sequences</taxon>
        <taxon>metagenomes</taxon>
        <taxon>ecological metagenomes</taxon>
    </lineage>
</organism>